<sequence>MPPPPKHKVSRFSFKTSTSTPMMEIYGVGHFPLHPNLVITVTYLVAVDEPFGSSKNAGLHLLVATYCSIERKRSPIVVDRQKSPFLAVGFKRMDVRIRTCRAPYSFIQFIRHHWLVFITNRKNKDHFVIRWTIFSASDDMDVHSQSSVSGQTRGTRAKKRFANPFKCLSGLLCTIGSKKRRTPPRAPFKEQAANTGPFCFAGPTVPVPVPFNIKTEPIPEGKEPRGRAKPTAYYRGQPLQAGLKAKTTRRKATMHKKSTHLLPAKYRNIYTVAKVPDPIRARQQRRLDRIRSIGDTVQSQIKAVQESIASKVSLLFRSLFG</sequence>
<name>A0A0C3LI76_9AGAM</name>
<protein>
    <submittedName>
        <fullName evidence="1">Uncharacterized protein</fullName>
    </submittedName>
</protein>
<evidence type="ECO:0000313" key="1">
    <source>
        <dbReference type="EMBL" id="KIO33698.1"/>
    </source>
</evidence>
<dbReference type="Proteomes" id="UP000054248">
    <property type="component" value="Unassembled WGS sequence"/>
</dbReference>
<organism evidence="1 2">
    <name type="scientific">Tulasnella calospora MUT 4182</name>
    <dbReference type="NCBI Taxonomy" id="1051891"/>
    <lineage>
        <taxon>Eukaryota</taxon>
        <taxon>Fungi</taxon>
        <taxon>Dikarya</taxon>
        <taxon>Basidiomycota</taxon>
        <taxon>Agaricomycotina</taxon>
        <taxon>Agaricomycetes</taxon>
        <taxon>Cantharellales</taxon>
        <taxon>Tulasnellaceae</taxon>
        <taxon>Tulasnella</taxon>
    </lineage>
</organism>
<dbReference type="EMBL" id="KN822946">
    <property type="protein sequence ID" value="KIO33698.1"/>
    <property type="molecule type" value="Genomic_DNA"/>
</dbReference>
<evidence type="ECO:0000313" key="2">
    <source>
        <dbReference type="Proteomes" id="UP000054248"/>
    </source>
</evidence>
<reference evidence="2" key="2">
    <citation type="submission" date="2015-01" db="EMBL/GenBank/DDBJ databases">
        <title>Evolutionary Origins and Diversification of the Mycorrhizal Mutualists.</title>
        <authorList>
            <consortium name="DOE Joint Genome Institute"/>
            <consortium name="Mycorrhizal Genomics Consortium"/>
            <person name="Kohler A."/>
            <person name="Kuo A."/>
            <person name="Nagy L.G."/>
            <person name="Floudas D."/>
            <person name="Copeland A."/>
            <person name="Barry K.W."/>
            <person name="Cichocki N."/>
            <person name="Veneault-Fourrey C."/>
            <person name="LaButti K."/>
            <person name="Lindquist E.A."/>
            <person name="Lipzen A."/>
            <person name="Lundell T."/>
            <person name="Morin E."/>
            <person name="Murat C."/>
            <person name="Riley R."/>
            <person name="Ohm R."/>
            <person name="Sun H."/>
            <person name="Tunlid A."/>
            <person name="Henrissat B."/>
            <person name="Grigoriev I.V."/>
            <person name="Hibbett D.S."/>
            <person name="Martin F."/>
        </authorList>
    </citation>
    <scope>NUCLEOTIDE SEQUENCE [LARGE SCALE GENOMIC DNA]</scope>
    <source>
        <strain evidence="2">MUT 4182</strain>
    </source>
</reference>
<gene>
    <name evidence="1" type="ORF">M407DRAFT_3769</name>
</gene>
<keyword evidence="2" id="KW-1185">Reference proteome</keyword>
<dbReference type="HOGENOM" id="CLU_866524_0_0_1"/>
<accession>A0A0C3LI76</accession>
<proteinExistence type="predicted"/>
<reference evidence="1 2" key="1">
    <citation type="submission" date="2014-04" db="EMBL/GenBank/DDBJ databases">
        <authorList>
            <consortium name="DOE Joint Genome Institute"/>
            <person name="Kuo A."/>
            <person name="Girlanda M."/>
            <person name="Perotto S."/>
            <person name="Kohler A."/>
            <person name="Nagy L.G."/>
            <person name="Floudas D."/>
            <person name="Copeland A."/>
            <person name="Barry K.W."/>
            <person name="Cichocki N."/>
            <person name="Veneault-Fourrey C."/>
            <person name="LaButti K."/>
            <person name="Lindquist E.A."/>
            <person name="Lipzen A."/>
            <person name="Lundell T."/>
            <person name="Morin E."/>
            <person name="Murat C."/>
            <person name="Sun H."/>
            <person name="Tunlid A."/>
            <person name="Henrissat B."/>
            <person name="Grigoriev I.V."/>
            <person name="Hibbett D.S."/>
            <person name="Martin F."/>
            <person name="Nordberg H.P."/>
            <person name="Cantor M.N."/>
            <person name="Hua S.X."/>
        </authorList>
    </citation>
    <scope>NUCLEOTIDE SEQUENCE [LARGE SCALE GENOMIC DNA]</scope>
    <source>
        <strain evidence="1 2">MUT 4182</strain>
    </source>
</reference>
<dbReference type="AlphaFoldDB" id="A0A0C3LI76"/>